<feature type="domain" description="AB hydrolase-1" evidence="4">
    <location>
        <begin position="86"/>
        <end position="241"/>
    </location>
</feature>
<dbReference type="PRINTS" id="PR00793">
    <property type="entry name" value="PROAMNOPTASE"/>
</dbReference>
<dbReference type="InterPro" id="IPR000073">
    <property type="entry name" value="AB_hydrolase_1"/>
</dbReference>
<dbReference type="PANTHER" id="PTHR43248:SF25">
    <property type="entry name" value="AB HYDROLASE-1 DOMAIN-CONTAINING PROTEIN-RELATED"/>
    <property type="match status" value="1"/>
</dbReference>
<feature type="chain" id="PRO_5035302365" evidence="3">
    <location>
        <begin position="20"/>
        <end position="484"/>
    </location>
</feature>
<name>A0A8J6TDM6_9CHLR</name>
<comment type="similarity">
    <text evidence="1">Belongs to the peptidase S33 family.</text>
</comment>
<dbReference type="Pfam" id="PF08386">
    <property type="entry name" value="Abhydrolase_4"/>
    <property type="match status" value="1"/>
</dbReference>
<gene>
    <name evidence="6" type="ORF">H8E29_02320</name>
</gene>
<evidence type="ECO:0000256" key="3">
    <source>
        <dbReference type="SAM" id="SignalP"/>
    </source>
</evidence>
<organism evidence="6 7">
    <name type="scientific">Candidatus Desulfolinea nitratireducens</name>
    <dbReference type="NCBI Taxonomy" id="2841698"/>
    <lineage>
        <taxon>Bacteria</taxon>
        <taxon>Bacillati</taxon>
        <taxon>Chloroflexota</taxon>
        <taxon>Anaerolineae</taxon>
        <taxon>Anaerolineales</taxon>
        <taxon>Anaerolineales incertae sedis</taxon>
        <taxon>Candidatus Desulfolinea</taxon>
    </lineage>
</organism>
<evidence type="ECO:0000313" key="6">
    <source>
        <dbReference type="EMBL" id="MBC8334076.1"/>
    </source>
</evidence>
<dbReference type="PANTHER" id="PTHR43248">
    <property type="entry name" value="2-SUCCINYL-6-HYDROXY-2,4-CYCLOHEXADIENE-1-CARBOXYLATE SYNTHASE"/>
    <property type="match status" value="1"/>
</dbReference>
<dbReference type="PROSITE" id="PS51257">
    <property type="entry name" value="PROKAR_LIPOPROTEIN"/>
    <property type="match status" value="1"/>
</dbReference>
<dbReference type="GO" id="GO:0004177">
    <property type="term" value="F:aminopeptidase activity"/>
    <property type="evidence" value="ECO:0007669"/>
    <property type="project" value="UniProtKB-EC"/>
</dbReference>
<dbReference type="EMBL" id="JACNJN010000044">
    <property type="protein sequence ID" value="MBC8334076.1"/>
    <property type="molecule type" value="Genomic_DNA"/>
</dbReference>
<sequence>MRKLIFFLVLQIILLSSCAPRVTSDTVVPAIEMTNCTLSSPGVPLQVIAKCGTLAVLEDRSNPQSRKINLNIAVVPAIRRSAEPDPLFVLAGGPGQSIVEIFPAMYASLFKVNEKRDIVLVDQRGTGKSNPLRCLDSDDIFLDNEQDILLLKECPKKLDADLKYYTTDLAMQDLEQVRSALGYQTINLYGVSYGTRAALTYFKMYPEQVRSLVLDAVVDPAFVLYQDAAQDGQKALDFFFSRCEKNEACTSTYPNLRTELDTVLRDLDQSPADITIPHPITGKPLELTVTKVFFTDIIFSALYSPDLVALLPLSIHQAYTEKNYAPLIAQAYLLDGGVYDGMFYAVTCTEDAPLISPIEAKQDGAESIFGDRTLDFIEVCKAWPKGDVPSVLRAPVSSDIPVLILSGEADPITPPWHVERLVQSLPNSLHLIFKSMGHGNVTTECTTRILDKFIESATVKDLDTSCVKNIMPPPFFVDFSGPQP</sequence>
<evidence type="ECO:0000259" key="5">
    <source>
        <dbReference type="Pfam" id="PF08386"/>
    </source>
</evidence>
<comment type="caution">
    <text evidence="6">The sequence shown here is derived from an EMBL/GenBank/DDBJ whole genome shotgun (WGS) entry which is preliminary data.</text>
</comment>
<dbReference type="SUPFAM" id="SSF53474">
    <property type="entry name" value="alpha/beta-Hydrolases"/>
    <property type="match status" value="1"/>
</dbReference>
<dbReference type="GO" id="GO:0006508">
    <property type="term" value="P:proteolysis"/>
    <property type="evidence" value="ECO:0007669"/>
    <property type="project" value="InterPro"/>
</dbReference>
<feature type="signal peptide" evidence="3">
    <location>
        <begin position="1"/>
        <end position="19"/>
    </location>
</feature>
<evidence type="ECO:0000313" key="7">
    <source>
        <dbReference type="Proteomes" id="UP000614469"/>
    </source>
</evidence>
<dbReference type="InterPro" id="IPR051601">
    <property type="entry name" value="Serine_prot/Carboxylest_S33"/>
</dbReference>
<dbReference type="Pfam" id="PF00561">
    <property type="entry name" value="Abhydrolase_1"/>
    <property type="match status" value="1"/>
</dbReference>
<dbReference type="AlphaFoldDB" id="A0A8J6TDM6"/>
<dbReference type="Gene3D" id="3.40.50.1820">
    <property type="entry name" value="alpha/beta hydrolase"/>
    <property type="match status" value="1"/>
</dbReference>
<dbReference type="InterPro" id="IPR029058">
    <property type="entry name" value="AB_hydrolase_fold"/>
</dbReference>
<evidence type="ECO:0000256" key="1">
    <source>
        <dbReference type="ARBA" id="ARBA00010088"/>
    </source>
</evidence>
<keyword evidence="2 6" id="KW-0378">Hydrolase</keyword>
<reference evidence="6 7" key="1">
    <citation type="submission" date="2020-08" db="EMBL/GenBank/DDBJ databases">
        <title>Bridging the membrane lipid divide: bacteria of the FCB group superphylum have the potential to synthesize archaeal ether lipids.</title>
        <authorList>
            <person name="Villanueva L."/>
            <person name="Von Meijenfeldt F.A.B."/>
            <person name="Westbye A.B."/>
            <person name="Yadav S."/>
            <person name="Hopmans E.C."/>
            <person name="Dutilh B.E."/>
            <person name="Sinninghe Damste J.S."/>
        </authorList>
    </citation>
    <scope>NUCLEOTIDE SEQUENCE [LARGE SCALE GENOMIC DNA]</scope>
    <source>
        <strain evidence="6">NIOZ-UU36</strain>
    </source>
</reference>
<feature type="domain" description="Peptidase S33 tripeptidyl aminopeptidase-like C-terminal" evidence="5">
    <location>
        <begin position="369"/>
        <end position="466"/>
    </location>
</feature>
<dbReference type="InterPro" id="IPR013595">
    <property type="entry name" value="Pept_S33_TAP-like_C"/>
</dbReference>
<evidence type="ECO:0000256" key="2">
    <source>
        <dbReference type="ARBA" id="ARBA00022801"/>
    </source>
</evidence>
<evidence type="ECO:0000259" key="4">
    <source>
        <dbReference type="Pfam" id="PF00561"/>
    </source>
</evidence>
<dbReference type="InterPro" id="IPR002410">
    <property type="entry name" value="Peptidase_S33"/>
</dbReference>
<protein>
    <submittedName>
        <fullName evidence="6">Alpha/beta hydrolase</fullName>
    </submittedName>
</protein>
<proteinExistence type="inferred from homology"/>
<accession>A0A8J6TDM6</accession>
<keyword evidence="3" id="KW-0732">Signal</keyword>
<dbReference type="Proteomes" id="UP000614469">
    <property type="component" value="Unassembled WGS sequence"/>
</dbReference>